<dbReference type="STRING" id="1038014.SAMN04487910_1395"/>
<gene>
    <name evidence="1" type="ORF">SAMN04487910_1395</name>
</gene>
<evidence type="ECO:0000313" key="1">
    <source>
        <dbReference type="EMBL" id="SEK88807.1"/>
    </source>
</evidence>
<protein>
    <submittedName>
        <fullName evidence="1">Bacteriocin-type signal sequence-containing protein</fullName>
    </submittedName>
</protein>
<dbReference type="Proteomes" id="UP000198521">
    <property type="component" value="Unassembled WGS sequence"/>
</dbReference>
<name>A0A1H7KSA8_AQUAM</name>
<proteinExistence type="predicted"/>
<evidence type="ECO:0000313" key="2">
    <source>
        <dbReference type="Proteomes" id="UP000198521"/>
    </source>
</evidence>
<dbReference type="AlphaFoldDB" id="A0A1H7KSA8"/>
<sequence>MKNLEKMKLEEMSHTELININGGNWFTDALEALEELVVNKVQEVIDEVMDTINEHQQG</sequence>
<reference evidence="1 2" key="1">
    <citation type="submission" date="2016-10" db="EMBL/GenBank/DDBJ databases">
        <authorList>
            <person name="de Groot N.N."/>
        </authorList>
    </citation>
    <scope>NUCLEOTIDE SEQUENCE [LARGE SCALE GENOMIC DNA]</scope>
    <source>
        <strain evidence="1 2">DSM 25232</strain>
    </source>
</reference>
<accession>A0A1H7KSA8</accession>
<dbReference type="EMBL" id="FOAB01000002">
    <property type="protein sequence ID" value="SEK88807.1"/>
    <property type="molecule type" value="Genomic_DNA"/>
</dbReference>
<organism evidence="1 2">
    <name type="scientific">Aquimarina amphilecti</name>
    <dbReference type="NCBI Taxonomy" id="1038014"/>
    <lineage>
        <taxon>Bacteria</taxon>
        <taxon>Pseudomonadati</taxon>
        <taxon>Bacteroidota</taxon>
        <taxon>Flavobacteriia</taxon>
        <taxon>Flavobacteriales</taxon>
        <taxon>Flavobacteriaceae</taxon>
        <taxon>Aquimarina</taxon>
    </lineage>
</organism>
<keyword evidence="2" id="KW-1185">Reference proteome</keyword>